<name>A0A3R8R304_9CORY</name>
<comment type="caution">
    <text evidence="2">The sequence shown here is derived from an EMBL/GenBank/DDBJ whole genome shotgun (WGS) entry which is preliminary data.</text>
</comment>
<gene>
    <name evidence="2" type="ORF">CXF48_02385</name>
</gene>
<evidence type="ECO:0000259" key="1">
    <source>
        <dbReference type="PROSITE" id="PS51186"/>
    </source>
</evidence>
<dbReference type="InterPro" id="IPR016181">
    <property type="entry name" value="Acyl_CoA_acyltransferase"/>
</dbReference>
<dbReference type="CDD" id="cd04301">
    <property type="entry name" value="NAT_SF"/>
    <property type="match status" value="1"/>
</dbReference>
<evidence type="ECO:0000313" key="3">
    <source>
        <dbReference type="Proteomes" id="UP000276526"/>
    </source>
</evidence>
<sequence>MDPAQGQELYDDASRRAHAAAEAVRRAREAVAALDAALVPLGRWYDTSWIRDRDTAPHLPVSGEDEIWDLLTDRNTLRHELRCAGDGIRTRPATEADRGVLEELIRRPVDDWSPDRGGLVMEADLPGALGRESRIGAAWLTPGPADDDHPEVTVAIAPGWTGGGLGSDLLAAITDVARAAGRAGVTATVADDRARRLCERLGFTDAGTDVMRLTF</sequence>
<dbReference type="RefSeq" id="WP_125172549.1">
    <property type="nucleotide sequence ID" value="NZ_JALGIX010000002.1"/>
</dbReference>
<dbReference type="PROSITE" id="PS51186">
    <property type="entry name" value="GNAT"/>
    <property type="match status" value="1"/>
</dbReference>
<dbReference type="InterPro" id="IPR000182">
    <property type="entry name" value="GNAT_dom"/>
</dbReference>
<dbReference type="Pfam" id="PF00583">
    <property type="entry name" value="Acetyltransf_1"/>
    <property type="match status" value="1"/>
</dbReference>
<dbReference type="EMBL" id="PQNK01000003">
    <property type="protein sequence ID" value="RRO87404.1"/>
    <property type="molecule type" value="Genomic_DNA"/>
</dbReference>
<dbReference type="GO" id="GO:0016747">
    <property type="term" value="F:acyltransferase activity, transferring groups other than amino-acyl groups"/>
    <property type="evidence" value="ECO:0007669"/>
    <property type="project" value="InterPro"/>
</dbReference>
<reference evidence="2 3" key="1">
    <citation type="submission" date="2018-01" db="EMBL/GenBank/DDBJ databases">
        <title>Twenty Corynebacterium bovis Genomes.</title>
        <authorList>
            <person name="Gulvik C.A."/>
        </authorList>
    </citation>
    <scope>NUCLEOTIDE SEQUENCE [LARGE SCALE GENOMIC DNA]</scope>
    <source>
        <strain evidence="2 3">F6900</strain>
    </source>
</reference>
<dbReference type="AlphaFoldDB" id="A0A3R8R304"/>
<dbReference type="Proteomes" id="UP000276526">
    <property type="component" value="Unassembled WGS sequence"/>
</dbReference>
<proteinExistence type="predicted"/>
<dbReference type="Gene3D" id="3.40.630.30">
    <property type="match status" value="1"/>
</dbReference>
<protein>
    <recommendedName>
        <fullName evidence="1">N-acetyltransferase domain-containing protein</fullName>
    </recommendedName>
</protein>
<accession>A0A3R8R304</accession>
<feature type="domain" description="N-acetyltransferase" evidence="1">
    <location>
        <begin position="88"/>
        <end position="215"/>
    </location>
</feature>
<evidence type="ECO:0000313" key="2">
    <source>
        <dbReference type="EMBL" id="RRO87404.1"/>
    </source>
</evidence>
<organism evidence="2 3">
    <name type="scientific">Corynebacterium bovis</name>
    <dbReference type="NCBI Taxonomy" id="36808"/>
    <lineage>
        <taxon>Bacteria</taxon>
        <taxon>Bacillati</taxon>
        <taxon>Actinomycetota</taxon>
        <taxon>Actinomycetes</taxon>
        <taxon>Mycobacteriales</taxon>
        <taxon>Corynebacteriaceae</taxon>
        <taxon>Corynebacterium</taxon>
    </lineage>
</organism>
<dbReference type="SUPFAM" id="SSF55729">
    <property type="entry name" value="Acyl-CoA N-acyltransferases (Nat)"/>
    <property type="match status" value="1"/>
</dbReference>